<evidence type="ECO:0000256" key="5">
    <source>
        <dbReference type="ARBA" id="ARBA00038889"/>
    </source>
</evidence>
<dbReference type="Gene3D" id="3.20.20.140">
    <property type="entry name" value="Metal-dependent hydrolases"/>
    <property type="match status" value="1"/>
</dbReference>
<keyword evidence="8" id="KW-1185">Reference proteome</keyword>
<dbReference type="GO" id="GO:0016787">
    <property type="term" value="F:hydrolase activity"/>
    <property type="evidence" value="ECO:0007669"/>
    <property type="project" value="UniProtKB-KW"/>
</dbReference>
<evidence type="ECO:0000256" key="2">
    <source>
        <dbReference type="ARBA" id="ARBA00022833"/>
    </source>
</evidence>
<dbReference type="PANTHER" id="PTHR21240">
    <property type="entry name" value="2-AMINO-3-CARBOXYLMUCONATE-6-SEMIALDEHYDE DECARBOXYLASE"/>
    <property type="match status" value="1"/>
</dbReference>
<dbReference type="InterPro" id="IPR006680">
    <property type="entry name" value="Amidohydro-rel"/>
</dbReference>
<dbReference type="GO" id="GO:0019748">
    <property type="term" value="P:secondary metabolic process"/>
    <property type="evidence" value="ECO:0007669"/>
    <property type="project" value="TreeGrafter"/>
</dbReference>
<dbReference type="GO" id="GO:0047596">
    <property type="term" value="F:6-methylsalicylate decarboxylase activity"/>
    <property type="evidence" value="ECO:0007669"/>
    <property type="project" value="UniProtKB-EC"/>
</dbReference>
<feature type="domain" description="Amidohydrolase-related" evidence="6">
    <location>
        <begin position="11"/>
        <end position="318"/>
    </location>
</feature>
<keyword evidence="2" id="KW-0862">Zinc</keyword>
<dbReference type="Proteomes" id="UP000526307">
    <property type="component" value="Unassembled WGS sequence"/>
</dbReference>
<evidence type="ECO:0000313" key="7">
    <source>
        <dbReference type="EMBL" id="NWO23247.1"/>
    </source>
</evidence>
<comment type="caution">
    <text evidence="7">The sequence shown here is derived from an EMBL/GenBank/DDBJ whole genome shotgun (WGS) entry which is preliminary data.</text>
</comment>
<reference evidence="7 8" key="1">
    <citation type="submission" date="2020-06" db="EMBL/GenBank/DDBJ databases">
        <title>Mogibacterium timidum strain W9173 genomic sequence.</title>
        <authorList>
            <person name="Wade W.G."/>
            <person name="Johnston C.D."/>
            <person name="Chen T."/>
            <person name="Dewhirst F.E."/>
        </authorList>
    </citation>
    <scope>NUCLEOTIDE SEQUENCE [LARGE SCALE GENOMIC DNA]</scope>
    <source>
        <strain evidence="7 8">W9173</strain>
    </source>
</reference>
<evidence type="ECO:0000256" key="3">
    <source>
        <dbReference type="ARBA" id="ARBA00023239"/>
    </source>
</evidence>
<dbReference type="RefSeq" id="WP_178978406.1">
    <property type="nucleotide sequence ID" value="NZ_JABXYR010000001.1"/>
</dbReference>
<evidence type="ECO:0000259" key="6">
    <source>
        <dbReference type="Pfam" id="PF04909"/>
    </source>
</evidence>
<evidence type="ECO:0000256" key="1">
    <source>
        <dbReference type="ARBA" id="ARBA00022723"/>
    </source>
</evidence>
<dbReference type="PANTHER" id="PTHR21240:SF29">
    <property type="entry name" value="AMIDOHYDROLASE-RELATED DOMAIN-CONTAINING PROTEIN"/>
    <property type="match status" value="1"/>
</dbReference>
<gene>
    <name evidence="7" type="ORF">HW270_04015</name>
</gene>
<comment type="catalytic activity">
    <reaction evidence="4">
        <text>6-methylsalicylate + H(+) = 3-methylphenol + CO2</text>
        <dbReference type="Rhea" id="RHEA:23112"/>
        <dbReference type="ChEBI" id="CHEBI:15378"/>
        <dbReference type="ChEBI" id="CHEBI:16526"/>
        <dbReference type="ChEBI" id="CHEBI:17231"/>
        <dbReference type="ChEBI" id="CHEBI:36658"/>
        <dbReference type="EC" id="4.1.1.52"/>
    </reaction>
    <physiologicalReaction direction="left-to-right" evidence="4">
        <dbReference type="Rhea" id="RHEA:23113"/>
    </physiologicalReaction>
</comment>
<sequence>MKNFDDIRCTDFHTHPVTDVFRTAISELGIDPVEEDGFPLPAWSVEEHIDFMEKAGIDYAVLSAPVPHIYNGDNDKARMAARKINEDIADLVRNNADKFCFVGIAPLPDVSGAIEETSYAMDELGAVGMKTATNMGGVYLGDKLFDPLMDEWNRRGSLVIIHPCRARLRPENVITGKVAAIYEYPADTTRAVLNMIANRTMTRFPNIRWLVPHCGAFLPYMLSRFIGVSGILSSMGMMETVDVKSEFEKLYFDIAGDPEPEQLAMLRMAADDSHIVYGTDYPHSPAGVIIAKKAHLDKNHDYDRIREQIYKTNAATLL</sequence>
<dbReference type="GO" id="GO:0046872">
    <property type="term" value="F:metal ion binding"/>
    <property type="evidence" value="ECO:0007669"/>
    <property type="project" value="UniProtKB-KW"/>
</dbReference>
<dbReference type="EMBL" id="JABXYR010000001">
    <property type="protein sequence ID" value="NWO23247.1"/>
    <property type="molecule type" value="Genomic_DNA"/>
</dbReference>
<evidence type="ECO:0000313" key="8">
    <source>
        <dbReference type="Proteomes" id="UP000526307"/>
    </source>
</evidence>
<protein>
    <recommendedName>
        <fullName evidence="5">6-methylsalicylate decarboxylase</fullName>
        <ecNumber evidence="5">4.1.1.52</ecNumber>
    </recommendedName>
</protein>
<keyword evidence="1" id="KW-0479">Metal-binding</keyword>
<keyword evidence="7" id="KW-0378">Hydrolase</keyword>
<keyword evidence="3" id="KW-0456">Lyase</keyword>
<dbReference type="EC" id="4.1.1.52" evidence="5"/>
<dbReference type="AlphaFoldDB" id="A0A7Y8VRT5"/>
<evidence type="ECO:0000256" key="4">
    <source>
        <dbReference type="ARBA" id="ARBA00036832"/>
    </source>
</evidence>
<proteinExistence type="predicted"/>
<name>A0A7Y8VRT5_9FIRM</name>
<dbReference type="InterPro" id="IPR032465">
    <property type="entry name" value="ACMSD"/>
</dbReference>
<dbReference type="GO" id="GO:0005829">
    <property type="term" value="C:cytosol"/>
    <property type="evidence" value="ECO:0007669"/>
    <property type="project" value="TreeGrafter"/>
</dbReference>
<accession>A0A7Y8VRT5</accession>
<dbReference type="SUPFAM" id="SSF51556">
    <property type="entry name" value="Metallo-dependent hydrolases"/>
    <property type="match status" value="1"/>
</dbReference>
<dbReference type="InterPro" id="IPR032466">
    <property type="entry name" value="Metal_Hydrolase"/>
</dbReference>
<organism evidence="7 8">
    <name type="scientific">Mogibacterium timidum</name>
    <dbReference type="NCBI Taxonomy" id="35519"/>
    <lineage>
        <taxon>Bacteria</taxon>
        <taxon>Bacillati</taxon>
        <taxon>Bacillota</taxon>
        <taxon>Clostridia</taxon>
        <taxon>Peptostreptococcales</taxon>
        <taxon>Anaerovoracaceae</taxon>
        <taxon>Mogibacterium</taxon>
    </lineage>
</organism>
<dbReference type="Pfam" id="PF04909">
    <property type="entry name" value="Amidohydro_2"/>
    <property type="match status" value="1"/>
</dbReference>